<keyword evidence="2" id="KW-1185">Reference proteome</keyword>
<dbReference type="RefSeq" id="WP_185036239.1">
    <property type="nucleotide sequence ID" value="NZ_BNBN01000006.1"/>
</dbReference>
<comment type="caution">
    <text evidence="1">The sequence shown here is derived from an EMBL/GenBank/DDBJ whole genome shotgun (WGS) entry which is preliminary data.</text>
</comment>
<sequence length="142" mass="15498">MTISAFAPTTVPEAVALPPVEVALPGWQLTASLARRWQTSAGAWVYRVAVRAWTADHSRTGQDLAESLVEIAIPADHVRPVPGQDYRTVPSLHRAAGGTIGERPRGMRGQPQSVEGWQVESVRQGRRRRLAMCVLPAMRAVI</sequence>
<dbReference type="Proteomes" id="UP000540423">
    <property type="component" value="Unassembled WGS sequence"/>
</dbReference>
<dbReference type="AlphaFoldDB" id="A0A7X0LT01"/>
<name>A0A7X0LT01_9ACTN</name>
<protein>
    <submittedName>
        <fullName evidence="1">Uncharacterized protein</fullName>
    </submittedName>
</protein>
<organism evidence="1 2">
    <name type="scientific">Streptomyces candidus</name>
    <dbReference type="NCBI Taxonomy" id="67283"/>
    <lineage>
        <taxon>Bacteria</taxon>
        <taxon>Bacillati</taxon>
        <taxon>Actinomycetota</taxon>
        <taxon>Actinomycetes</taxon>
        <taxon>Kitasatosporales</taxon>
        <taxon>Streptomycetaceae</taxon>
        <taxon>Streptomyces</taxon>
    </lineage>
</organism>
<accession>A0A7X0LT01</accession>
<reference evidence="1 2" key="1">
    <citation type="submission" date="2020-08" db="EMBL/GenBank/DDBJ databases">
        <title>Genomic Encyclopedia of Type Strains, Phase IV (KMG-IV): sequencing the most valuable type-strain genomes for metagenomic binning, comparative biology and taxonomic classification.</title>
        <authorList>
            <person name="Goeker M."/>
        </authorList>
    </citation>
    <scope>NUCLEOTIDE SEQUENCE [LARGE SCALE GENOMIC DNA]</scope>
    <source>
        <strain evidence="1 2">DSM 40141</strain>
    </source>
</reference>
<dbReference type="EMBL" id="JACHEM010000027">
    <property type="protein sequence ID" value="MBB6439722.1"/>
    <property type="molecule type" value="Genomic_DNA"/>
</dbReference>
<gene>
    <name evidence="1" type="ORF">HNQ79_006234</name>
</gene>
<evidence type="ECO:0000313" key="2">
    <source>
        <dbReference type="Proteomes" id="UP000540423"/>
    </source>
</evidence>
<evidence type="ECO:0000313" key="1">
    <source>
        <dbReference type="EMBL" id="MBB6439722.1"/>
    </source>
</evidence>
<proteinExistence type="predicted"/>